<dbReference type="RefSeq" id="WP_072813933.1">
    <property type="nucleotide sequence ID" value="NZ_JAHWLX010000112.1"/>
</dbReference>
<name>A0ABU3WLT3_9NOCA</name>
<evidence type="ECO:0008006" key="4">
    <source>
        <dbReference type="Google" id="ProtNLM"/>
    </source>
</evidence>
<proteinExistence type="predicted"/>
<organism evidence="2 3">
    <name type="scientific">Rhodococcus zopfii</name>
    <dbReference type="NCBI Taxonomy" id="43772"/>
    <lineage>
        <taxon>Bacteria</taxon>
        <taxon>Bacillati</taxon>
        <taxon>Actinomycetota</taxon>
        <taxon>Actinomycetes</taxon>
        <taxon>Mycobacteriales</taxon>
        <taxon>Nocardiaceae</taxon>
        <taxon>Rhodococcus</taxon>
    </lineage>
</organism>
<dbReference type="Proteomes" id="UP001275440">
    <property type="component" value="Unassembled WGS sequence"/>
</dbReference>
<dbReference type="EMBL" id="WBMO01000001">
    <property type="protein sequence ID" value="MDV2474398.1"/>
    <property type="molecule type" value="Genomic_DNA"/>
</dbReference>
<keyword evidence="1" id="KW-0472">Membrane</keyword>
<evidence type="ECO:0000313" key="3">
    <source>
        <dbReference type="Proteomes" id="UP001275440"/>
    </source>
</evidence>
<evidence type="ECO:0000313" key="2">
    <source>
        <dbReference type="EMBL" id="MDV2474398.1"/>
    </source>
</evidence>
<accession>A0ABU3WLT3</accession>
<protein>
    <recommendedName>
        <fullName evidence="4">Lumazine-binding domain protein</fullName>
    </recommendedName>
</protein>
<reference evidence="2 3" key="1">
    <citation type="submission" date="2019-10" db="EMBL/GenBank/DDBJ databases">
        <title>Draft Genome Assembly of Rhodococcus zopfii DSM44189.</title>
        <authorList>
            <person name="Sutton J.M."/>
            <person name="Akob D.M."/>
            <person name="Bushman T.J."/>
        </authorList>
    </citation>
    <scope>NUCLEOTIDE SEQUENCE [LARGE SCALE GENOMIC DNA]</scope>
    <source>
        <strain evidence="2 3">DSM 44189</strain>
    </source>
</reference>
<keyword evidence="3" id="KW-1185">Reference proteome</keyword>
<feature type="transmembrane region" description="Helical" evidence="1">
    <location>
        <begin position="20"/>
        <end position="43"/>
    </location>
</feature>
<keyword evidence="1" id="KW-0812">Transmembrane</keyword>
<comment type="caution">
    <text evidence="2">The sequence shown here is derived from an EMBL/GenBank/DDBJ whole genome shotgun (WGS) entry which is preliminary data.</text>
</comment>
<sequence>MADKRPAPEPDPGEPDRSTAGPFLGALAVLVVLIIVVVAGQVFGSSDESPSDSDLVSRTVDDYVRAHNAADVAAMTRLRCAELPADRAPLAGVAGEVKIDEFGTADIDGDRGRIDVRTTVDGAQETVVWSLTRIDGSWRICTD</sequence>
<gene>
    <name evidence="2" type="ORF">F8M49_01375</name>
</gene>
<keyword evidence="1" id="KW-1133">Transmembrane helix</keyword>
<evidence type="ECO:0000256" key="1">
    <source>
        <dbReference type="SAM" id="Phobius"/>
    </source>
</evidence>